<reference evidence="2 3" key="1">
    <citation type="journal article" date="2008" name="Nature">
        <title>The genome of Laccaria bicolor provides insights into mycorrhizal symbiosis.</title>
        <authorList>
            <person name="Martin F."/>
            <person name="Aerts A."/>
            <person name="Ahren D."/>
            <person name="Brun A."/>
            <person name="Danchin E.G.J."/>
            <person name="Duchaussoy F."/>
            <person name="Gibon J."/>
            <person name="Kohler A."/>
            <person name="Lindquist E."/>
            <person name="Pereda V."/>
            <person name="Salamov A."/>
            <person name="Shapiro H.J."/>
            <person name="Wuyts J."/>
            <person name="Blaudez D."/>
            <person name="Buee M."/>
            <person name="Brokstein P."/>
            <person name="Canbaeck B."/>
            <person name="Cohen D."/>
            <person name="Courty P.E."/>
            <person name="Coutinho P.M."/>
            <person name="Delaruelle C."/>
            <person name="Detter J.C."/>
            <person name="Deveau A."/>
            <person name="DiFazio S."/>
            <person name="Duplessis S."/>
            <person name="Fraissinet-Tachet L."/>
            <person name="Lucic E."/>
            <person name="Frey-Klett P."/>
            <person name="Fourrey C."/>
            <person name="Feussner I."/>
            <person name="Gay G."/>
            <person name="Grimwood J."/>
            <person name="Hoegger P.J."/>
            <person name="Jain P."/>
            <person name="Kilaru S."/>
            <person name="Labbe J."/>
            <person name="Lin Y.C."/>
            <person name="Legue V."/>
            <person name="Le Tacon F."/>
            <person name="Marmeisse R."/>
            <person name="Melayah D."/>
            <person name="Montanini B."/>
            <person name="Muratet M."/>
            <person name="Nehls U."/>
            <person name="Niculita-Hirzel H."/>
            <person name="Oudot-Le Secq M.P."/>
            <person name="Peter M."/>
            <person name="Quesneville H."/>
            <person name="Rajashekar B."/>
            <person name="Reich M."/>
            <person name="Rouhier N."/>
            <person name="Schmutz J."/>
            <person name="Yin T."/>
            <person name="Chalot M."/>
            <person name="Henrissat B."/>
            <person name="Kuees U."/>
            <person name="Lucas S."/>
            <person name="Van de Peer Y."/>
            <person name="Podila G.K."/>
            <person name="Polle A."/>
            <person name="Pukkila P.J."/>
            <person name="Richardson P.M."/>
            <person name="Rouze P."/>
            <person name="Sanders I.R."/>
            <person name="Stajich J.E."/>
            <person name="Tunlid A."/>
            <person name="Tuskan G."/>
            <person name="Grigoriev I.V."/>
        </authorList>
    </citation>
    <scope>NUCLEOTIDE SEQUENCE [LARGE SCALE GENOMIC DNA]</scope>
    <source>
        <strain evidence="3">S238N-H82 / ATCC MYA-4686</strain>
    </source>
</reference>
<name>B0DRW1_LACBS</name>
<gene>
    <name evidence="2" type="ORF">LACBIDRAFT_332191</name>
</gene>
<dbReference type="OrthoDB" id="5575722at2759"/>
<evidence type="ECO:0000313" key="3">
    <source>
        <dbReference type="Proteomes" id="UP000001194"/>
    </source>
</evidence>
<keyword evidence="3" id="KW-1185">Reference proteome</keyword>
<evidence type="ECO:0000256" key="1">
    <source>
        <dbReference type="SAM" id="MobiDB-lite"/>
    </source>
</evidence>
<dbReference type="KEGG" id="lbc:LACBIDRAFT_332191"/>
<accession>B0DRW1</accession>
<proteinExistence type="predicted"/>
<dbReference type="EMBL" id="DS547129">
    <property type="protein sequence ID" value="EDR02683.1"/>
    <property type="molecule type" value="Genomic_DNA"/>
</dbReference>
<dbReference type="AlphaFoldDB" id="B0DRW1"/>
<sequence length="266" mass="29118">MTSLSENDRVTPPPPLPIAAAHNPSNLRKLRKPIYNNAKTKNAERTTQAQLILSDSNAEKNILAQRTAVLPSVRDQPGPKLDLWTSTIEARESFNLNTRRPGYYPLSGWTYLGGIEDLMDDLREGVLLPYPPVPDTTAPEAAGDGLSTERAFNRQASVSVSPEWQKIDDSTEEPSSEIQTPKRKQPVNRIWTAGSAKPDMKEGTPRDSFPMAALLIEPAMSLPSLLTSSLLHGDEDGDLNVMTPTFARRDSAASWLGDDDGVDEGD</sequence>
<organism evidence="3">
    <name type="scientific">Laccaria bicolor (strain S238N-H82 / ATCC MYA-4686)</name>
    <name type="common">Bicoloured deceiver</name>
    <name type="synonym">Laccaria laccata var. bicolor</name>
    <dbReference type="NCBI Taxonomy" id="486041"/>
    <lineage>
        <taxon>Eukaryota</taxon>
        <taxon>Fungi</taxon>
        <taxon>Dikarya</taxon>
        <taxon>Basidiomycota</taxon>
        <taxon>Agaricomycotina</taxon>
        <taxon>Agaricomycetes</taxon>
        <taxon>Agaricomycetidae</taxon>
        <taxon>Agaricales</taxon>
        <taxon>Agaricineae</taxon>
        <taxon>Hydnangiaceae</taxon>
        <taxon>Laccaria</taxon>
    </lineage>
</organism>
<dbReference type="GeneID" id="6082362"/>
<feature type="region of interest" description="Disordered" evidence="1">
    <location>
        <begin position="157"/>
        <end position="204"/>
    </location>
</feature>
<evidence type="ECO:0000313" key="2">
    <source>
        <dbReference type="EMBL" id="EDR02683.1"/>
    </source>
</evidence>
<dbReference type="RefSeq" id="XP_001886727.1">
    <property type="nucleotide sequence ID" value="XM_001886692.1"/>
</dbReference>
<dbReference type="Proteomes" id="UP000001194">
    <property type="component" value="Unassembled WGS sequence"/>
</dbReference>
<dbReference type="InParanoid" id="B0DRW1"/>
<dbReference type="HOGENOM" id="CLU_1046102_0_0_1"/>
<protein>
    <submittedName>
        <fullName evidence="2">Predicted protein</fullName>
    </submittedName>
</protein>
<feature type="region of interest" description="Disordered" evidence="1">
    <location>
        <begin position="1"/>
        <end position="29"/>
    </location>
</feature>